<evidence type="ECO:0000313" key="1">
    <source>
        <dbReference type="EMBL" id="KUM50875.1"/>
    </source>
</evidence>
<accession>A0A101M4J5</accession>
<comment type="caution">
    <text evidence="1">The sequence shown here is derived from an EMBL/GenBank/DDBJ whole genome shotgun (WGS) entry which is preliminary data.</text>
</comment>
<keyword evidence="1" id="KW-0496">Mitochondrion</keyword>
<dbReference type="AlphaFoldDB" id="A0A101M4J5"/>
<geneLocation type="mitochondrion" evidence="1"/>
<organism evidence="1">
    <name type="scientific">Picea glauca</name>
    <name type="common">White spruce</name>
    <name type="synonym">Pinus glauca</name>
    <dbReference type="NCBI Taxonomy" id="3330"/>
    <lineage>
        <taxon>Eukaryota</taxon>
        <taxon>Viridiplantae</taxon>
        <taxon>Streptophyta</taxon>
        <taxon>Embryophyta</taxon>
        <taxon>Tracheophyta</taxon>
        <taxon>Spermatophyta</taxon>
        <taxon>Pinopsida</taxon>
        <taxon>Pinidae</taxon>
        <taxon>Conifers I</taxon>
        <taxon>Pinales</taxon>
        <taxon>Pinaceae</taxon>
        <taxon>Picea</taxon>
    </lineage>
</organism>
<protein>
    <submittedName>
        <fullName evidence="1">Uncharacterized protein</fullName>
    </submittedName>
</protein>
<gene>
    <name evidence="1" type="ORF">ABT39_MTgene721</name>
</gene>
<dbReference type="EMBL" id="LKAM01000001">
    <property type="protein sequence ID" value="KUM50875.1"/>
    <property type="molecule type" value="Genomic_DNA"/>
</dbReference>
<sequence>MNSHSGNGKGRPGCNWKNYGQLSCNNVECTKGYHPRSWDASNYIP</sequence>
<name>A0A101M4J5_PICGL</name>
<proteinExistence type="predicted"/>
<reference evidence="1" key="1">
    <citation type="journal article" date="2015" name="Genome Biol. Evol.">
        <title>Organellar Genomes of White Spruce (Picea glauca): Assembly and Annotation.</title>
        <authorList>
            <person name="Jackman S.D."/>
            <person name="Warren R.L."/>
            <person name="Gibb E.A."/>
            <person name="Vandervalk B.P."/>
            <person name="Mohamadi H."/>
            <person name="Chu J."/>
            <person name="Raymond A."/>
            <person name="Pleasance S."/>
            <person name="Coope R."/>
            <person name="Wildung M.R."/>
            <person name="Ritland C.E."/>
            <person name="Bousquet J."/>
            <person name="Jones S.J."/>
            <person name="Bohlmann J."/>
            <person name="Birol I."/>
        </authorList>
    </citation>
    <scope>NUCLEOTIDE SEQUENCE [LARGE SCALE GENOMIC DNA]</scope>
    <source>
        <tissue evidence="1">Flushing bud</tissue>
    </source>
</reference>